<comment type="caution">
    <text evidence="1">The sequence shown here is derived from an EMBL/GenBank/DDBJ whole genome shotgun (WGS) entry which is preliminary data.</text>
</comment>
<dbReference type="AlphaFoldDB" id="X1LIT7"/>
<organism evidence="1">
    <name type="scientific">marine sediment metagenome</name>
    <dbReference type="NCBI Taxonomy" id="412755"/>
    <lineage>
        <taxon>unclassified sequences</taxon>
        <taxon>metagenomes</taxon>
        <taxon>ecological metagenomes</taxon>
    </lineage>
</organism>
<dbReference type="SUPFAM" id="SSF53850">
    <property type="entry name" value="Periplasmic binding protein-like II"/>
    <property type="match status" value="1"/>
</dbReference>
<gene>
    <name evidence="1" type="ORF">S06H3_22598</name>
</gene>
<dbReference type="EMBL" id="BARV01012107">
    <property type="protein sequence ID" value="GAI02295.1"/>
    <property type="molecule type" value="Genomic_DNA"/>
</dbReference>
<proteinExistence type="predicted"/>
<sequence length="182" mass="20336">MAAQYLEPECIVSPVEAGIKTLDDLRGKPFSPGKEGFTGKLVFDRILKEAGMSYDDLGDCTLVGYSDGALLMKDKHIDFYAMIDMPPNAGFMDVDAFLPITLLQLPDDLMDIMVEKYGMVKWTIPAGAYSGVDKDVVEIGYGCGFYVNKDIPEDVVYQITKGLWENYQRMVDIQAAQFKEFI</sequence>
<dbReference type="PANTHER" id="PTHR42941">
    <property type="entry name" value="SLL1037 PROTEIN"/>
    <property type="match status" value="1"/>
</dbReference>
<dbReference type="Pfam" id="PF16868">
    <property type="entry name" value="NMT1_3"/>
    <property type="match status" value="1"/>
</dbReference>
<protein>
    <submittedName>
        <fullName evidence="1">Uncharacterized protein</fullName>
    </submittedName>
</protein>
<evidence type="ECO:0000313" key="1">
    <source>
        <dbReference type="EMBL" id="GAI02295.1"/>
    </source>
</evidence>
<name>X1LIT7_9ZZZZ</name>
<dbReference type="Gene3D" id="3.40.190.10">
    <property type="entry name" value="Periplasmic binding protein-like II"/>
    <property type="match status" value="2"/>
</dbReference>
<reference evidence="1" key="1">
    <citation type="journal article" date="2014" name="Front. Microbiol.">
        <title>High frequency of phylogenetically diverse reductive dehalogenase-homologous genes in deep subseafloor sedimentary metagenomes.</title>
        <authorList>
            <person name="Kawai M."/>
            <person name="Futagami T."/>
            <person name="Toyoda A."/>
            <person name="Takaki Y."/>
            <person name="Nishi S."/>
            <person name="Hori S."/>
            <person name="Arai W."/>
            <person name="Tsubouchi T."/>
            <person name="Morono Y."/>
            <person name="Uchiyama I."/>
            <person name="Ito T."/>
            <person name="Fujiyama A."/>
            <person name="Inagaki F."/>
            <person name="Takami H."/>
        </authorList>
    </citation>
    <scope>NUCLEOTIDE SEQUENCE</scope>
    <source>
        <strain evidence="1">Expedition CK06-06</strain>
    </source>
</reference>
<accession>X1LIT7</accession>
<dbReference type="NCBIfam" id="TIGR02122">
    <property type="entry name" value="TRAP_TAXI"/>
    <property type="match status" value="1"/>
</dbReference>
<dbReference type="PANTHER" id="PTHR42941:SF1">
    <property type="entry name" value="SLL1037 PROTEIN"/>
    <property type="match status" value="1"/>
</dbReference>
<dbReference type="InterPro" id="IPR011852">
    <property type="entry name" value="TRAP_TAXI"/>
</dbReference>
<feature type="non-terminal residue" evidence="1">
    <location>
        <position position="182"/>
    </location>
</feature>